<organism evidence="2 3">
    <name type="scientific">Salmonella paratyphi B (strain ATCC BAA-1250 / SPB7)</name>
    <dbReference type="NCBI Taxonomy" id="1016998"/>
    <lineage>
        <taxon>Bacteria</taxon>
        <taxon>Pseudomonadati</taxon>
        <taxon>Pseudomonadota</taxon>
        <taxon>Gammaproteobacteria</taxon>
        <taxon>Enterobacterales</taxon>
        <taxon>Enterobacteriaceae</taxon>
        <taxon>Salmonella</taxon>
    </lineage>
</organism>
<proteinExistence type="predicted"/>
<gene>
    <name evidence="2" type="ordered locus">SPAB_03919</name>
</gene>
<reference evidence="2 3" key="1">
    <citation type="submission" date="2007-11" db="EMBL/GenBank/DDBJ databases">
        <authorList>
            <consortium name="The Salmonella enterica serovar Paratyphi B Genome Sequencing Project"/>
            <person name="McClelland M."/>
            <person name="Sanderson E.K."/>
            <person name="Porwollik S."/>
            <person name="Spieth J."/>
            <person name="Clifton W.S."/>
            <person name="Fulton R."/>
            <person name="Cordes M."/>
            <person name="Wollam A."/>
            <person name="Shah N."/>
            <person name="Pepin K."/>
            <person name="Bhonagiri V."/>
            <person name="Nash W."/>
            <person name="Johnson M."/>
            <person name="Thiruvilangam P."/>
            <person name="Wilson R."/>
        </authorList>
    </citation>
    <scope>NUCLEOTIDE SEQUENCE [LARGE SCALE GENOMIC DNA]</scope>
    <source>
        <strain evidence="3">ATCC BAA-1250 / SPB7</strain>
    </source>
</reference>
<accession>A0A6C6Z700</accession>
<dbReference type="AlphaFoldDB" id="A0A6C6Z700"/>
<dbReference type="EMBL" id="CP000886">
    <property type="protein sequence ID" value="ABX69249.1"/>
    <property type="molecule type" value="Genomic_DNA"/>
</dbReference>
<evidence type="ECO:0000313" key="2">
    <source>
        <dbReference type="EMBL" id="ABX69249.1"/>
    </source>
</evidence>
<evidence type="ECO:0000256" key="1">
    <source>
        <dbReference type="SAM" id="MobiDB-lite"/>
    </source>
</evidence>
<feature type="region of interest" description="Disordered" evidence="1">
    <location>
        <begin position="1"/>
        <end position="22"/>
    </location>
</feature>
<protein>
    <submittedName>
        <fullName evidence="2">Uncharacterized protein</fullName>
    </submittedName>
</protein>
<dbReference type="KEGG" id="spq:SPAB_03919"/>
<name>A0A6C6Z700_SALPB</name>
<evidence type="ECO:0000313" key="3">
    <source>
        <dbReference type="Proteomes" id="UP000008556"/>
    </source>
</evidence>
<dbReference type="Proteomes" id="UP000008556">
    <property type="component" value="Chromosome"/>
</dbReference>
<sequence length="38" mass="4014">MLINPESLTKVSDSGKQTQPSSASCFFSLSGITPVQKV</sequence>